<dbReference type="EMBL" id="KZ451906">
    <property type="protein sequence ID" value="PKA63971.1"/>
    <property type="molecule type" value="Genomic_DNA"/>
</dbReference>
<sequence length="74" mass="8384">MTTNASECFNDVLKPARGMPIQALVCATYYHTIDLFLKQQENTIGWESEAVPPYIPRVRVMLRKHAEEAESCLG</sequence>
<gene>
    <name evidence="1" type="ORF">AXF42_Ash004983</name>
</gene>
<dbReference type="AlphaFoldDB" id="A0A2I0B893"/>
<organism evidence="1 2">
    <name type="scientific">Apostasia shenzhenica</name>
    <dbReference type="NCBI Taxonomy" id="1088818"/>
    <lineage>
        <taxon>Eukaryota</taxon>
        <taxon>Viridiplantae</taxon>
        <taxon>Streptophyta</taxon>
        <taxon>Embryophyta</taxon>
        <taxon>Tracheophyta</taxon>
        <taxon>Spermatophyta</taxon>
        <taxon>Magnoliopsida</taxon>
        <taxon>Liliopsida</taxon>
        <taxon>Asparagales</taxon>
        <taxon>Orchidaceae</taxon>
        <taxon>Apostasioideae</taxon>
        <taxon>Apostasia</taxon>
    </lineage>
</organism>
<evidence type="ECO:0000313" key="2">
    <source>
        <dbReference type="Proteomes" id="UP000236161"/>
    </source>
</evidence>
<protein>
    <submittedName>
        <fullName evidence="1">Uncharacterized protein</fullName>
    </submittedName>
</protein>
<dbReference type="Proteomes" id="UP000236161">
    <property type="component" value="Unassembled WGS sequence"/>
</dbReference>
<proteinExistence type="predicted"/>
<reference evidence="1 2" key="1">
    <citation type="journal article" date="2017" name="Nature">
        <title>The Apostasia genome and the evolution of orchids.</title>
        <authorList>
            <person name="Zhang G.Q."/>
            <person name="Liu K.W."/>
            <person name="Li Z."/>
            <person name="Lohaus R."/>
            <person name="Hsiao Y.Y."/>
            <person name="Niu S.C."/>
            <person name="Wang J.Y."/>
            <person name="Lin Y.C."/>
            <person name="Xu Q."/>
            <person name="Chen L.J."/>
            <person name="Yoshida K."/>
            <person name="Fujiwara S."/>
            <person name="Wang Z.W."/>
            <person name="Zhang Y.Q."/>
            <person name="Mitsuda N."/>
            <person name="Wang M."/>
            <person name="Liu G.H."/>
            <person name="Pecoraro L."/>
            <person name="Huang H.X."/>
            <person name="Xiao X.J."/>
            <person name="Lin M."/>
            <person name="Wu X.Y."/>
            <person name="Wu W.L."/>
            <person name="Chen Y.Y."/>
            <person name="Chang S.B."/>
            <person name="Sakamoto S."/>
            <person name="Ohme-Takagi M."/>
            <person name="Yagi M."/>
            <person name="Zeng S.J."/>
            <person name="Shen C.Y."/>
            <person name="Yeh C.M."/>
            <person name="Luo Y.B."/>
            <person name="Tsai W.C."/>
            <person name="Van de Peer Y."/>
            <person name="Liu Z.J."/>
        </authorList>
    </citation>
    <scope>NUCLEOTIDE SEQUENCE [LARGE SCALE GENOMIC DNA]</scope>
    <source>
        <strain evidence="2">cv. Shenzhen</strain>
        <tissue evidence="1">Stem</tissue>
    </source>
</reference>
<keyword evidence="2" id="KW-1185">Reference proteome</keyword>
<dbReference type="OrthoDB" id="1415334at2759"/>
<name>A0A2I0B893_9ASPA</name>
<evidence type="ECO:0000313" key="1">
    <source>
        <dbReference type="EMBL" id="PKA63971.1"/>
    </source>
</evidence>
<accession>A0A2I0B893</accession>